<gene>
    <name evidence="2" type="ORF">GALL_82160</name>
</gene>
<dbReference type="InterPro" id="IPR039422">
    <property type="entry name" value="MarR/SlyA-like"/>
</dbReference>
<dbReference type="GO" id="GO:0003700">
    <property type="term" value="F:DNA-binding transcription factor activity"/>
    <property type="evidence" value="ECO:0007669"/>
    <property type="project" value="InterPro"/>
</dbReference>
<accession>A0A1J5SMT4</accession>
<protein>
    <submittedName>
        <fullName evidence="2">MarR family protein</fullName>
    </submittedName>
</protein>
<proteinExistence type="predicted"/>
<name>A0A1J5SMT4_9ZZZZ</name>
<feature type="domain" description="HTH marR-type" evidence="1">
    <location>
        <begin position="12"/>
        <end position="147"/>
    </location>
</feature>
<dbReference type="InterPro" id="IPR036390">
    <property type="entry name" value="WH_DNA-bd_sf"/>
</dbReference>
<dbReference type="PANTHER" id="PTHR33164">
    <property type="entry name" value="TRANSCRIPTIONAL REGULATOR, MARR FAMILY"/>
    <property type="match status" value="1"/>
</dbReference>
<dbReference type="Pfam" id="PF12802">
    <property type="entry name" value="MarR_2"/>
    <property type="match status" value="1"/>
</dbReference>
<evidence type="ECO:0000259" key="1">
    <source>
        <dbReference type="PROSITE" id="PS50995"/>
    </source>
</evidence>
<reference evidence="2" key="1">
    <citation type="submission" date="2016-10" db="EMBL/GenBank/DDBJ databases">
        <title>Sequence of Gallionella enrichment culture.</title>
        <authorList>
            <person name="Poehlein A."/>
            <person name="Muehling M."/>
            <person name="Daniel R."/>
        </authorList>
    </citation>
    <scope>NUCLEOTIDE SEQUENCE</scope>
</reference>
<dbReference type="AlphaFoldDB" id="A0A1J5SMT4"/>
<sequence>MADINNSLLAREDELNQALVLLHFAFRAVIARPDAILDSHGLSRVHHRILYFVGRNPNLSVNDLLKILGVSRQSLNGPLQQLIEMSLIQTEPDKHDSRIKRLSLSKSGQSLETILSGDQRQRFAKVFSELGSKDEAAWRRVMARLAEK</sequence>
<dbReference type="Gene3D" id="1.10.10.10">
    <property type="entry name" value="Winged helix-like DNA-binding domain superfamily/Winged helix DNA-binding domain"/>
    <property type="match status" value="1"/>
</dbReference>
<organism evidence="2">
    <name type="scientific">mine drainage metagenome</name>
    <dbReference type="NCBI Taxonomy" id="410659"/>
    <lineage>
        <taxon>unclassified sequences</taxon>
        <taxon>metagenomes</taxon>
        <taxon>ecological metagenomes</taxon>
    </lineage>
</organism>
<dbReference type="SMART" id="SM00347">
    <property type="entry name" value="HTH_MARR"/>
    <property type="match status" value="1"/>
</dbReference>
<evidence type="ECO:0000313" key="2">
    <source>
        <dbReference type="EMBL" id="OIR09810.1"/>
    </source>
</evidence>
<dbReference type="PRINTS" id="PR00598">
    <property type="entry name" value="HTHMARR"/>
</dbReference>
<dbReference type="InterPro" id="IPR036388">
    <property type="entry name" value="WH-like_DNA-bd_sf"/>
</dbReference>
<comment type="caution">
    <text evidence="2">The sequence shown here is derived from an EMBL/GenBank/DDBJ whole genome shotgun (WGS) entry which is preliminary data.</text>
</comment>
<dbReference type="PANTHER" id="PTHR33164:SF44">
    <property type="entry name" value="TRANSCRIPTIONAL REGULATORY PROTEIN"/>
    <property type="match status" value="1"/>
</dbReference>
<dbReference type="EMBL" id="MLJW01000025">
    <property type="protein sequence ID" value="OIR09810.1"/>
    <property type="molecule type" value="Genomic_DNA"/>
</dbReference>
<dbReference type="PROSITE" id="PS50995">
    <property type="entry name" value="HTH_MARR_2"/>
    <property type="match status" value="1"/>
</dbReference>
<dbReference type="SUPFAM" id="SSF46785">
    <property type="entry name" value="Winged helix' DNA-binding domain"/>
    <property type="match status" value="1"/>
</dbReference>
<dbReference type="InterPro" id="IPR000835">
    <property type="entry name" value="HTH_MarR-typ"/>
</dbReference>
<dbReference type="GO" id="GO:0006950">
    <property type="term" value="P:response to stress"/>
    <property type="evidence" value="ECO:0007669"/>
    <property type="project" value="TreeGrafter"/>
</dbReference>